<gene>
    <name evidence="2" type="ORF">cand_016380</name>
</gene>
<feature type="chain" id="PRO_5012114001" evidence="1">
    <location>
        <begin position="28"/>
        <end position="380"/>
    </location>
</feature>
<feature type="signal peptide" evidence="1">
    <location>
        <begin position="1"/>
        <end position="27"/>
    </location>
</feature>
<dbReference type="GeneID" id="92365823"/>
<name>A0A1J4MTI1_9CRYT</name>
<keyword evidence="1" id="KW-0732">Signal</keyword>
<reference evidence="2 3" key="1">
    <citation type="submission" date="2016-10" db="EMBL/GenBank/DDBJ databases">
        <title>Reductive evolution of mitochondrial metabolism and differential evolution of invasion-related proteins in Cryptosporidium.</title>
        <authorList>
            <person name="Liu S."/>
            <person name="Roellig D.M."/>
            <person name="Guo Y."/>
            <person name="Li N."/>
            <person name="Frace M.A."/>
            <person name="Tang K."/>
            <person name="Zhang L."/>
            <person name="Feng Y."/>
            <person name="Xiao L."/>
        </authorList>
    </citation>
    <scope>NUCLEOTIDE SEQUENCE [LARGE SCALE GENOMIC DNA]</scope>
    <source>
        <strain evidence="2">30847</strain>
    </source>
</reference>
<proteinExistence type="predicted"/>
<sequence length="380" mass="42704">MIKPQWSLIVYSFLFLLCTDLFIHIHCLEFDTIEVKSENGKVETLFVLIIPSSNDKYSTSSKNNVPILYASDFVHKKSTSVPKSYLPRTKLGTTEFTKTSVITSSPTELLEDRNRTVSELIKQFDNSHIDQNLEKLQNEVPTVSEDLVEKESMQYRPIKLINLDDDYDSITESSEDTVEQVSQDDIEKKEINSVVSDMSAFKVGDSEHQTTMTNTTIISKNIPDVEWSNIKTILQTTTLSTPYPPITQESKGSCINFSDISIIFGTEKDTFQTAVMKCGRSSLGKYTGTKKCIMKRTFTKNNLVLSELCSTCYAESVLCGSNNCKGPCFSTTCNKKCQECHKEKCSQALINCTGASWLPLPCGLDPFKPIPDKWSIKDPK</sequence>
<comment type="caution">
    <text evidence="2">The sequence shown here is derived from an EMBL/GenBank/DDBJ whole genome shotgun (WGS) entry which is preliminary data.</text>
</comment>
<organism evidence="2 3">
    <name type="scientific">Cryptosporidium andersoni</name>
    <dbReference type="NCBI Taxonomy" id="117008"/>
    <lineage>
        <taxon>Eukaryota</taxon>
        <taxon>Sar</taxon>
        <taxon>Alveolata</taxon>
        <taxon>Apicomplexa</taxon>
        <taxon>Conoidasida</taxon>
        <taxon>Coccidia</taxon>
        <taxon>Eucoccidiorida</taxon>
        <taxon>Eimeriorina</taxon>
        <taxon>Cryptosporidiidae</taxon>
        <taxon>Cryptosporidium</taxon>
    </lineage>
</organism>
<protein>
    <submittedName>
        <fullName evidence="2">Uncharacterized protein</fullName>
    </submittedName>
</protein>
<dbReference type="Proteomes" id="UP000186804">
    <property type="component" value="Unassembled WGS sequence"/>
</dbReference>
<dbReference type="AlphaFoldDB" id="A0A1J4MTI1"/>
<evidence type="ECO:0000313" key="3">
    <source>
        <dbReference type="Proteomes" id="UP000186804"/>
    </source>
</evidence>
<dbReference type="OrthoDB" id="126772at2759"/>
<dbReference type="VEuPathDB" id="CryptoDB:cand_016380"/>
<evidence type="ECO:0000313" key="2">
    <source>
        <dbReference type="EMBL" id="OII77478.1"/>
    </source>
</evidence>
<dbReference type="EMBL" id="LRBS01000034">
    <property type="protein sequence ID" value="OII77478.1"/>
    <property type="molecule type" value="Genomic_DNA"/>
</dbReference>
<keyword evidence="3" id="KW-1185">Reference proteome</keyword>
<dbReference type="RefSeq" id="XP_067069324.1">
    <property type="nucleotide sequence ID" value="XM_067211872.1"/>
</dbReference>
<accession>A0A1J4MTI1</accession>
<evidence type="ECO:0000256" key="1">
    <source>
        <dbReference type="SAM" id="SignalP"/>
    </source>
</evidence>